<dbReference type="Proteomes" id="UP000027195">
    <property type="component" value="Unassembled WGS sequence"/>
</dbReference>
<dbReference type="InterPro" id="IPR045063">
    <property type="entry name" value="Dynamin_N"/>
</dbReference>
<proteinExistence type="predicted"/>
<evidence type="ECO:0000259" key="3">
    <source>
        <dbReference type="Pfam" id="PF24564"/>
    </source>
</evidence>
<protein>
    <recommendedName>
        <fullName evidence="6">G domain-containing protein</fullName>
    </recommendedName>
</protein>
<feature type="domain" description="DUF7605" evidence="3">
    <location>
        <begin position="704"/>
        <end position="854"/>
    </location>
</feature>
<dbReference type="OrthoDB" id="3598281at2759"/>
<name>A0A067N1D9_BOTB1</name>
<gene>
    <name evidence="4" type="ORF">BOTBODRAFT_64068</name>
</gene>
<dbReference type="PANTHER" id="PTHR36681">
    <property type="entry name" value="NUCLEAR GTPASE, GERMINAL CENTER-ASSOCIATED, TANDEM DUPLICATE 3"/>
    <property type="match status" value="1"/>
</dbReference>
<evidence type="ECO:0000259" key="2">
    <source>
        <dbReference type="Pfam" id="PF00350"/>
    </source>
</evidence>
<dbReference type="Pfam" id="PF00350">
    <property type="entry name" value="Dynamin_N"/>
    <property type="match status" value="1"/>
</dbReference>
<dbReference type="EMBL" id="KL198023">
    <property type="protein sequence ID" value="KDQ17601.1"/>
    <property type="molecule type" value="Genomic_DNA"/>
</dbReference>
<feature type="compositionally biased region" description="Low complexity" evidence="1">
    <location>
        <begin position="400"/>
        <end position="421"/>
    </location>
</feature>
<sequence>MDTINGLTAQFTSYASLTDIRYTPEGFLGQGLAMVRDLKAHINRVDIGNDISKETWLTEIESLEGQRSSTAMIAVYGATGSGKSSAINAILDDTIVPTSGMRACTAVVTEISYHSRNSIAAEVTFLSLKQWKDELAVLLDDLRGEDGKIKHSSDLQSESGTAWYKIRSVYPKLSLDSLAGLTVDEVLELDSEIMRHFGTVEKIDAKNSKEFSKKISRYIESRDDSTQAATDSDMERDEDGPALWPLIRQVKVRCSSQALSTGAVLVDLPGVADANVARSNIAKDYMENCDFIWIVTPVTRAIDDQVAKDLLGRAFKTQLMRLANADCSIALIATKCDDISCSEIIRTLKLKNHPALQKLEADLGVLQREIKRWGSKRVVAERALKQIDRELKISDGAGANSNPSGTESSSDSDSGNSTDPGPENEDDEGHQEHLLSTEEAAARLHVKGVRRKGVTERRNEALQLKKEAADMILALEKSKFQLQREKNAFCSLKRSEASRSTLQRDFRAGLKEFDDRTAERIDPSNFDPATNLRDYDSIEVPVFTLSSRDYIRLTKQIKGDGDPVCFCRAEETGVPALRDWCRMLAMKAREKASRTFRNHLRVFATSIKSCLDNIGTISEVDSKALRKQWETAQFHRRYSNSRPGSGANITAGISMQLEAGLRRIVSVNVQEMKTDFRGQLEERCRVSAEQAASIAGETYDAFAESMHWVTFRATLRRNGSWRRDLNEELAAPMNTFIASSWARVFEANLFSSFETKAAETIVTLLEEFQASCPASIQYKAHIQIQACREEAINALTRISAIGEKELSRGQKAASRHLVPRIRQQMVGGYREALTVTGRGSVAAQKSLLRNFVGTKKDHLFQSAADAVLESLDKIAVAVGEGMNQKLRGLGNKVEANLATLWAYQGNTKYLPIECTQAIVCIENILAQLTLWEQADKMRTQAPE</sequence>
<dbReference type="Gene3D" id="3.40.50.300">
    <property type="entry name" value="P-loop containing nucleotide triphosphate hydrolases"/>
    <property type="match status" value="2"/>
</dbReference>
<keyword evidence="5" id="KW-1185">Reference proteome</keyword>
<dbReference type="InParanoid" id="A0A067N1D9"/>
<feature type="domain" description="Dynamin N-terminal" evidence="2">
    <location>
        <begin position="73"/>
        <end position="309"/>
    </location>
</feature>
<reference evidence="5" key="1">
    <citation type="journal article" date="2014" name="Proc. Natl. Acad. Sci. U.S.A.">
        <title>Extensive sampling of basidiomycete genomes demonstrates inadequacy of the white-rot/brown-rot paradigm for wood decay fungi.</title>
        <authorList>
            <person name="Riley R."/>
            <person name="Salamov A.A."/>
            <person name="Brown D.W."/>
            <person name="Nagy L.G."/>
            <person name="Floudas D."/>
            <person name="Held B.W."/>
            <person name="Levasseur A."/>
            <person name="Lombard V."/>
            <person name="Morin E."/>
            <person name="Otillar R."/>
            <person name="Lindquist E.A."/>
            <person name="Sun H."/>
            <person name="LaButti K.M."/>
            <person name="Schmutz J."/>
            <person name="Jabbour D."/>
            <person name="Luo H."/>
            <person name="Baker S.E."/>
            <person name="Pisabarro A.G."/>
            <person name="Walton J.D."/>
            <person name="Blanchette R.A."/>
            <person name="Henrissat B."/>
            <person name="Martin F."/>
            <person name="Cullen D."/>
            <person name="Hibbett D.S."/>
            <person name="Grigoriev I.V."/>
        </authorList>
    </citation>
    <scope>NUCLEOTIDE SEQUENCE [LARGE SCALE GENOMIC DNA]</scope>
    <source>
        <strain evidence="5">FD-172 SS1</strain>
    </source>
</reference>
<dbReference type="STRING" id="930990.A0A067N1D9"/>
<dbReference type="AlphaFoldDB" id="A0A067N1D9"/>
<organism evidence="4 5">
    <name type="scientific">Botryobasidium botryosum (strain FD-172 SS1)</name>
    <dbReference type="NCBI Taxonomy" id="930990"/>
    <lineage>
        <taxon>Eukaryota</taxon>
        <taxon>Fungi</taxon>
        <taxon>Dikarya</taxon>
        <taxon>Basidiomycota</taxon>
        <taxon>Agaricomycotina</taxon>
        <taxon>Agaricomycetes</taxon>
        <taxon>Cantharellales</taxon>
        <taxon>Botryobasidiaceae</taxon>
        <taxon>Botryobasidium</taxon>
    </lineage>
</organism>
<accession>A0A067N1D9</accession>
<evidence type="ECO:0000313" key="5">
    <source>
        <dbReference type="Proteomes" id="UP000027195"/>
    </source>
</evidence>
<evidence type="ECO:0008006" key="6">
    <source>
        <dbReference type="Google" id="ProtNLM"/>
    </source>
</evidence>
<evidence type="ECO:0000256" key="1">
    <source>
        <dbReference type="SAM" id="MobiDB-lite"/>
    </source>
</evidence>
<dbReference type="Pfam" id="PF24564">
    <property type="entry name" value="DUF7605"/>
    <property type="match status" value="1"/>
</dbReference>
<dbReference type="InterPro" id="IPR027417">
    <property type="entry name" value="P-loop_NTPase"/>
</dbReference>
<feature type="region of interest" description="Disordered" evidence="1">
    <location>
        <begin position="394"/>
        <end position="433"/>
    </location>
</feature>
<dbReference type="SUPFAM" id="SSF52540">
    <property type="entry name" value="P-loop containing nucleoside triphosphate hydrolases"/>
    <property type="match status" value="1"/>
</dbReference>
<dbReference type="CDD" id="cd00882">
    <property type="entry name" value="Ras_like_GTPase"/>
    <property type="match status" value="1"/>
</dbReference>
<dbReference type="HOGENOM" id="CLU_005249_4_1_1"/>
<evidence type="ECO:0000313" key="4">
    <source>
        <dbReference type="EMBL" id="KDQ17601.1"/>
    </source>
</evidence>
<dbReference type="InterPro" id="IPR056024">
    <property type="entry name" value="DUF7605"/>
</dbReference>
<dbReference type="PANTHER" id="PTHR36681:SF3">
    <property type="entry name" value="NUCLEAR GTPASE, GERMINAL CENTER-ASSOCIATED, TANDEM DUPLICATE 3"/>
    <property type="match status" value="1"/>
</dbReference>